<comment type="caution">
    <text evidence="1">The sequence shown here is derived from an EMBL/GenBank/DDBJ whole genome shotgun (WGS) entry which is preliminary data.</text>
</comment>
<dbReference type="EMBL" id="BAABLV010000047">
    <property type="protein sequence ID" value="GAA4908680.1"/>
    <property type="molecule type" value="Genomic_DNA"/>
</dbReference>
<protein>
    <submittedName>
        <fullName evidence="1">Uncharacterized protein</fullName>
    </submittedName>
</protein>
<reference evidence="2" key="1">
    <citation type="journal article" date="2019" name="Int. J. Syst. Evol. Microbiol.">
        <title>The Global Catalogue of Microorganisms (GCM) 10K type strain sequencing project: providing services to taxonomists for standard genome sequencing and annotation.</title>
        <authorList>
            <consortium name="The Broad Institute Genomics Platform"/>
            <consortium name="The Broad Institute Genome Sequencing Center for Infectious Disease"/>
            <person name="Wu L."/>
            <person name="Ma J."/>
        </authorList>
    </citation>
    <scope>NUCLEOTIDE SEQUENCE [LARGE SCALE GENOMIC DNA]</scope>
    <source>
        <strain evidence="2">JCM 19125</strain>
    </source>
</reference>
<dbReference type="RefSeq" id="WP_345584383.1">
    <property type="nucleotide sequence ID" value="NZ_BAABLV010000047.1"/>
</dbReference>
<gene>
    <name evidence="1" type="ORF">GCM10025789_30310</name>
</gene>
<sequence length="209" mass="24126">MRSGWCTPRQPREWRQFWQNNHGSFTEAEEYWLAFRSYPEEFLIEAASPSAWGYDPTHNWEKLIEALDLACSSSERRFLMNDALWGTLLIFPLETREGQVVVTRQTERLAQLLGTGAGDHAFRGDMMWNLTSDDQYVLPREVGCLPGELEEFLRRFPTKREWIATAAEADKRGGVACHYDELPTKMHCAVGILKYRDDSYGSPVWKAKG</sequence>
<proteinExistence type="predicted"/>
<keyword evidence="2" id="KW-1185">Reference proteome</keyword>
<dbReference type="Proteomes" id="UP001501521">
    <property type="component" value="Unassembled WGS sequence"/>
</dbReference>
<evidence type="ECO:0000313" key="1">
    <source>
        <dbReference type="EMBL" id="GAA4908680.1"/>
    </source>
</evidence>
<organism evidence="1 2">
    <name type="scientific">Tessaracoccus lubricantis</name>
    <dbReference type="NCBI Taxonomy" id="545543"/>
    <lineage>
        <taxon>Bacteria</taxon>
        <taxon>Bacillati</taxon>
        <taxon>Actinomycetota</taxon>
        <taxon>Actinomycetes</taxon>
        <taxon>Propionibacteriales</taxon>
        <taxon>Propionibacteriaceae</taxon>
        <taxon>Tessaracoccus</taxon>
    </lineage>
</organism>
<name>A0ABP9FQF3_9ACTN</name>
<accession>A0ABP9FQF3</accession>
<evidence type="ECO:0000313" key="2">
    <source>
        <dbReference type="Proteomes" id="UP001501521"/>
    </source>
</evidence>